<dbReference type="PANTHER" id="PTHR35882">
    <property type="entry name" value="PELA"/>
    <property type="match status" value="1"/>
</dbReference>
<dbReference type="EMBL" id="BMPE01000003">
    <property type="protein sequence ID" value="GGK99656.1"/>
    <property type="molecule type" value="Genomic_DNA"/>
</dbReference>
<name>A0ABQ2FJ19_9DEIO</name>
<keyword evidence="2" id="KW-1185">Reference proteome</keyword>
<dbReference type="InterPro" id="IPR013785">
    <property type="entry name" value="Aldolase_TIM"/>
</dbReference>
<dbReference type="Proteomes" id="UP000604341">
    <property type="component" value="Unassembled WGS sequence"/>
</dbReference>
<evidence type="ECO:0008006" key="3">
    <source>
        <dbReference type="Google" id="ProtNLM"/>
    </source>
</evidence>
<comment type="caution">
    <text evidence="1">The sequence shown here is derived from an EMBL/GenBank/DDBJ whole genome shotgun (WGS) entry which is preliminary data.</text>
</comment>
<dbReference type="Gene3D" id="3.20.20.70">
    <property type="entry name" value="Aldolase class I"/>
    <property type="match status" value="1"/>
</dbReference>
<reference evidence="2" key="1">
    <citation type="journal article" date="2019" name="Int. J. Syst. Evol. Microbiol.">
        <title>The Global Catalogue of Microorganisms (GCM) 10K type strain sequencing project: providing services to taxonomists for standard genome sequencing and annotation.</title>
        <authorList>
            <consortium name="The Broad Institute Genomics Platform"/>
            <consortium name="The Broad Institute Genome Sequencing Center for Infectious Disease"/>
            <person name="Wu L."/>
            <person name="Ma J."/>
        </authorList>
    </citation>
    <scope>NUCLEOTIDE SEQUENCE [LARGE SCALE GENOMIC DNA]</scope>
    <source>
        <strain evidence="2">JCM 19173</strain>
    </source>
</reference>
<evidence type="ECO:0000313" key="2">
    <source>
        <dbReference type="Proteomes" id="UP000604341"/>
    </source>
</evidence>
<dbReference type="RefSeq" id="WP_189068617.1">
    <property type="nucleotide sequence ID" value="NZ_BMPE01000003.1"/>
</dbReference>
<dbReference type="SUPFAM" id="SSF51445">
    <property type="entry name" value="(Trans)glycosidases"/>
    <property type="match status" value="1"/>
</dbReference>
<accession>A0ABQ2FJ19</accession>
<proteinExistence type="predicted"/>
<organism evidence="1 2">
    <name type="scientific">Deinococcus radiotolerans</name>
    <dbReference type="NCBI Taxonomy" id="1309407"/>
    <lineage>
        <taxon>Bacteria</taxon>
        <taxon>Thermotogati</taxon>
        <taxon>Deinococcota</taxon>
        <taxon>Deinococci</taxon>
        <taxon>Deinococcales</taxon>
        <taxon>Deinococcaceae</taxon>
        <taxon>Deinococcus</taxon>
    </lineage>
</organism>
<protein>
    <recommendedName>
        <fullName evidence="3">Glycoside-hydrolase family GH114 TIM-barrel domain-containing protein</fullName>
    </recommendedName>
</protein>
<evidence type="ECO:0000313" key="1">
    <source>
        <dbReference type="EMBL" id="GGK99656.1"/>
    </source>
</evidence>
<sequence>MVSAARDFTPQVRHPLTYVTSAARPAPPAGPRALSIYSGSHSLTVLGRYQRVVVQPTHYRADAVRWLQARGVQVLAHLRLGAEDPAAEARLPGMPDWPLRPVDVRDPEWRARIEAQILGEKTIFNGFYLDHVDLAEDPVQVRAMLKLIRQVRQWAGPCYLLTNQGFRLLPRLGGCVNGVLINGLSTTWEDGYRVLDPAELEVTAARVAQARRLHLDAFGLDYAITTRARRFALRRAEQLGVPTFVSNRELSLPGGLLPRMALPERQSAPAQLSTA</sequence>
<dbReference type="InterPro" id="IPR017853">
    <property type="entry name" value="GH"/>
</dbReference>
<dbReference type="PANTHER" id="PTHR35882:SF2">
    <property type="entry name" value="PELA"/>
    <property type="match status" value="1"/>
</dbReference>
<gene>
    <name evidence="1" type="ORF">GCM10010844_17450</name>
</gene>